<dbReference type="PROSITE" id="PS50878">
    <property type="entry name" value="RT_POL"/>
    <property type="match status" value="1"/>
</dbReference>
<feature type="compositionally biased region" description="Basic and acidic residues" evidence="1">
    <location>
        <begin position="31"/>
        <end position="42"/>
    </location>
</feature>
<dbReference type="Proteomes" id="UP001176940">
    <property type="component" value="Unassembled WGS sequence"/>
</dbReference>
<evidence type="ECO:0000259" key="2">
    <source>
        <dbReference type="PROSITE" id="PS50878"/>
    </source>
</evidence>
<dbReference type="Pfam" id="PF00078">
    <property type="entry name" value="RVT_1"/>
    <property type="match status" value="1"/>
</dbReference>
<sequence length="477" mass="54088">MTSDIFAYDAATSSSILSQVSNSSRRGGYQRTDRPEDREKMTTRSQGLSFCPTPNWDSFQLERDLQRLYRLVRLKTHFGTLRGDSENRVSPTGDVSVAEIPLASLGLRNQSSFNPPQTFHAVETFISFVDKDVKDLSHQHRLGLFPTRANLTPAEKQALFSLRNNRSIIIKPADKGGAIVVMDHTLYTAEVLRQLSDTNTYSIIPRDPTFEIHRKIQSVINIYVDNGTIDQQTAKFLTNPHPITPVFYVLPKVHKSLTNPPGRPIVASTESVLAPLSIFLEKILTPLIKTTKSFVLDTGHFLSIIRQHGSIPPDSVLVTMDVSSLYTSITHEKGIAASKRLLERSGRSSNSTQLCLDLLRIVLYENFFLYGDTYYVQRQGTAMGSNVAPAYANAYMDSFEETFVYTDDRFKRYVDCYLRYIDDIFLIWTGPTDILQAFHQTLNSVYPELHFTMQYDLARISFLDTLVQRDDQGRPLD</sequence>
<dbReference type="EMBL" id="CAUEEQ010048370">
    <property type="protein sequence ID" value="CAJ0959711.1"/>
    <property type="molecule type" value="Genomic_DNA"/>
</dbReference>
<dbReference type="PANTHER" id="PTHR21301:SF12">
    <property type="match status" value="1"/>
</dbReference>
<evidence type="ECO:0000256" key="1">
    <source>
        <dbReference type="SAM" id="MobiDB-lite"/>
    </source>
</evidence>
<evidence type="ECO:0000313" key="3">
    <source>
        <dbReference type="EMBL" id="CAJ0959711.1"/>
    </source>
</evidence>
<name>A0ABN9M5V4_9NEOB</name>
<proteinExistence type="predicted"/>
<reference evidence="3" key="1">
    <citation type="submission" date="2023-07" db="EMBL/GenBank/DDBJ databases">
        <authorList>
            <person name="Stuckert A."/>
        </authorList>
    </citation>
    <scope>NUCLEOTIDE SEQUENCE</scope>
</reference>
<evidence type="ECO:0000313" key="4">
    <source>
        <dbReference type="Proteomes" id="UP001176940"/>
    </source>
</evidence>
<organism evidence="3 4">
    <name type="scientific">Ranitomeya imitator</name>
    <name type="common">mimic poison frog</name>
    <dbReference type="NCBI Taxonomy" id="111125"/>
    <lineage>
        <taxon>Eukaryota</taxon>
        <taxon>Metazoa</taxon>
        <taxon>Chordata</taxon>
        <taxon>Craniata</taxon>
        <taxon>Vertebrata</taxon>
        <taxon>Euteleostomi</taxon>
        <taxon>Amphibia</taxon>
        <taxon>Batrachia</taxon>
        <taxon>Anura</taxon>
        <taxon>Neobatrachia</taxon>
        <taxon>Hyloidea</taxon>
        <taxon>Dendrobatidae</taxon>
        <taxon>Dendrobatinae</taxon>
        <taxon>Ranitomeya</taxon>
    </lineage>
</organism>
<protein>
    <recommendedName>
        <fullName evidence="2">Reverse transcriptase domain-containing protein</fullName>
    </recommendedName>
</protein>
<feature type="domain" description="Reverse transcriptase" evidence="2">
    <location>
        <begin position="231"/>
        <end position="477"/>
    </location>
</feature>
<keyword evidence="4" id="KW-1185">Reference proteome</keyword>
<dbReference type="InterPro" id="IPR000477">
    <property type="entry name" value="RT_dom"/>
</dbReference>
<accession>A0ABN9M5V4</accession>
<gene>
    <name evidence="3" type="ORF">RIMI_LOCUS16953699</name>
</gene>
<dbReference type="PANTHER" id="PTHR21301">
    <property type="entry name" value="REVERSE TRANSCRIPTASE"/>
    <property type="match status" value="1"/>
</dbReference>
<comment type="caution">
    <text evidence="3">The sequence shown here is derived from an EMBL/GenBank/DDBJ whole genome shotgun (WGS) entry which is preliminary data.</text>
</comment>
<feature type="region of interest" description="Disordered" evidence="1">
    <location>
        <begin position="19"/>
        <end position="47"/>
    </location>
</feature>